<evidence type="ECO:0000313" key="2">
    <source>
        <dbReference type="EMBL" id="MBC9226527.1"/>
    </source>
</evidence>
<dbReference type="RefSeq" id="WP_187769370.1">
    <property type="nucleotide sequence ID" value="NZ_JACTVM010000002.1"/>
</dbReference>
<gene>
    <name evidence="2" type="ORF">IBG24_09390</name>
</gene>
<reference evidence="2" key="1">
    <citation type="submission" date="2020-09" db="EMBL/GenBank/DDBJ databases">
        <title>Novel species in genus Aeromicrobium.</title>
        <authorList>
            <person name="Zhang G."/>
        </authorList>
    </citation>
    <scope>NUCLEOTIDE SEQUENCE</scope>
    <source>
        <strain evidence="2">Zg-636</strain>
    </source>
</reference>
<organism evidence="2 3">
    <name type="scientific">Aeromicrobium senzhongii</name>
    <dbReference type="NCBI Taxonomy" id="2663859"/>
    <lineage>
        <taxon>Bacteria</taxon>
        <taxon>Bacillati</taxon>
        <taxon>Actinomycetota</taxon>
        <taxon>Actinomycetes</taxon>
        <taxon>Propionibacteriales</taxon>
        <taxon>Nocardioidaceae</taxon>
        <taxon>Aeromicrobium</taxon>
    </lineage>
</organism>
<dbReference type="EMBL" id="JACTVM010000002">
    <property type="protein sequence ID" value="MBC9226527.1"/>
    <property type="molecule type" value="Genomic_DNA"/>
</dbReference>
<sequence length="104" mass="11067">MVVLDTSGLGSQYSAVSFRQLSMNLPDGPFSAVLLTFSPQPIHEDVQSLKLRVSFLLGSLEQAPPSLLPASGPDAVLDEDDYEGQQHQPHGNHDAEISVGPPSS</sequence>
<evidence type="ECO:0000313" key="3">
    <source>
        <dbReference type="Proteomes" id="UP000620591"/>
    </source>
</evidence>
<dbReference type="AlphaFoldDB" id="A0A8I0EWC5"/>
<feature type="region of interest" description="Disordered" evidence="1">
    <location>
        <begin position="63"/>
        <end position="104"/>
    </location>
</feature>
<evidence type="ECO:0000256" key="1">
    <source>
        <dbReference type="SAM" id="MobiDB-lite"/>
    </source>
</evidence>
<proteinExistence type="predicted"/>
<name>A0A8I0EWC5_9ACTN</name>
<accession>A0A8I0EWC5</accession>
<protein>
    <submittedName>
        <fullName evidence="2">Uncharacterized protein</fullName>
    </submittedName>
</protein>
<comment type="caution">
    <text evidence="2">The sequence shown here is derived from an EMBL/GenBank/DDBJ whole genome shotgun (WGS) entry which is preliminary data.</text>
</comment>
<dbReference type="Proteomes" id="UP000620591">
    <property type="component" value="Unassembled WGS sequence"/>
</dbReference>